<gene>
    <name evidence="3" type="ORF">JTE90_009071</name>
</gene>
<dbReference type="Gene3D" id="3.40.50.720">
    <property type="entry name" value="NAD(P)-binding Rossmann-like Domain"/>
    <property type="match status" value="1"/>
</dbReference>
<comment type="similarity">
    <text evidence="1">Belongs to the short-chain dehydrogenases/reductases (SDR) family.</text>
</comment>
<comment type="caution">
    <text evidence="3">The sequence shown here is derived from an EMBL/GenBank/DDBJ whole genome shotgun (WGS) entry which is preliminary data.</text>
</comment>
<accession>A0AAV6V064</accession>
<dbReference type="EMBL" id="JAFNEN010000199">
    <property type="protein sequence ID" value="KAG8189929.1"/>
    <property type="molecule type" value="Genomic_DNA"/>
</dbReference>
<dbReference type="GO" id="GO:0016616">
    <property type="term" value="F:oxidoreductase activity, acting on the CH-OH group of donors, NAD or NADP as acceptor"/>
    <property type="evidence" value="ECO:0007669"/>
    <property type="project" value="TreeGrafter"/>
</dbReference>
<proteinExistence type="inferred from homology"/>
<evidence type="ECO:0008006" key="5">
    <source>
        <dbReference type="Google" id="ProtNLM"/>
    </source>
</evidence>
<keyword evidence="2" id="KW-0560">Oxidoreductase</keyword>
<reference evidence="3 4" key="1">
    <citation type="journal article" date="2022" name="Nat. Ecol. Evol.">
        <title>A masculinizing supergene underlies an exaggerated male reproductive morph in a spider.</title>
        <authorList>
            <person name="Hendrickx F."/>
            <person name="De Corte Z."/>
            <person name="Sonet G."/>
            <person name="Van Belleghem S.M."/>
            <person name="Kostlbacher S."/>
            <person name="Vangestel C."/>
        </authorList>
    </citation>
    <scope>NUCLEOTIDE SEQUENCE [LARGE SCALE GENOMIC DNA]</scope>
    <source>
        <strain evidence="3">W744_W776</strain>
    </source>
</reference>
<evidence type="ECO:0000313" key="4">
    <source>
        <dbReference type="Proteomes" id="UP000827092"/>
    </source>
</evidence>
<evidence type="ECO:0000313" key="3">
    <source>
        <dbReference type="EMBL" id="KAG8189929.1"/>
    </source>
</evidence>
<dbReference type="PANTHER" id="PTHR24322">
    <property type="entry name" value="PKSB"/>
    <property type="match status" value="1"/>
</dbReference>
<organism evidence="3 4">
    <name type="scientific">Oedothorax gibbosus</name>
    <dbReference type="NCBI Taxonomy" id="931172"/>
    <lineage>
        <taxon>Eukaryota</taxon>
        <taxon>Metazoa</taxon>
        <taxon>Ecdysozoa</taxon>
        <taxon>Arthropoda</taxon>
        <taxon>Chelicerata</taxon>
        <taxon>Arachnida</taxon>
        <taxon>Araneae</taxon>
        <taxon>Araneomorphae</taxon>
        <taxon>Entelegynae</taxon>
        <taxon>Araneoidea</taxon>
        <taxon>Linyphiidae</taxon>
        <taxon>Erigoninae</taxon>
        <taxon>Oedothorax</taxon>
    </lineage>
</organism>
<dbReference type="InterPro" id="IPR036291">
    <property type="entry name" value="NAD(P)-bd_dom_sf"/>
</dbReference>
<protein>
    <recommendedName>
        <fullName evidence="5">Short-chain dehydrogenase</fullName>
    </recommendedName>
</protein>
<evidence type="ECO:0000256" key="1">
    <source>
        <dbReference type="ARBA" id="ARBA00006484"/>
    </source>
</evidence>
<evidence type="ECO:0000256" key="2">
    <source>
        <dbReference type="ARBA" id="ARBA00023002"/>
    </source>
</evidence>
<dbReference type="PRINTS" id="PR00081">
    <property type="entry name" value="GDHRDH"/>
</dbReference>
<name>A0AAV6V064_9ARAC</name>
<sequence length="171" mass="18864">MSYFNAVARGSMKTVRFCSTLRDIVLLFGKILLTLLTSTFKELIVKRKKSLKDEVVLVTGAGKGLGKELALKFASEEAILVLWDIDEVKVQNVASDIRELGGCAHAYVCDVSDISKVHEVGARVLEEVGEVSIVVNNAGILQNVLFTDLDTNKIRKTLEVNLLSHFWVSKV</sequence>
<dbReference type="GO" id="GO:0005811">
    <property type="term" value="C:lipid droplet"/>
    <property type="evidence" value="ECO:0007669"/>
    <property type="project" value="TreeGrafter"/>
</dbReference>
<dbReference type="Pfam" id="PF00106">
    <property type="entry name" value="adh_short"/>
    <property type="match status" value="1"/>
</dbReference>
<dbReference type="SUPFAM" id="SSF51735">
    <property type="entry name" value="NAD(P)-binding Rossmann-fold domains"/>
    <property type="match status" value="1"/>
</dbReference>
<dbReference type="Proteomes" id="UP000827092">
    <property type="component" value="Unassembled WGS sequence"/>
</dbReference>
<dbReference type="PANTHER" id="PTHR24322:SF736">
    <property type="entry name" value="RETINOL DEHYDROGENASE 10"/>
    <property type="match status" value="1"/>
</dbReference>
<dbReference type="InterPro" id="IPR002347">
    <property type="entry name" value="SDR_fam"/>
</dbReference>
<keyword evidence="4" id="KW-1185">Reference proteome</keyword>
<dbReference type="AlphaFoldDB" id="A0AAV6V064"/>